<sequence>MPESDRIELPGSDPDSLTALLIRAAGHPTRPGRFEVTKDLPEMNEYQPESFIADVGRAFLSALAGLHLAGEPMWNGELGSDPWLLLKSVSDAGKAVGWLEAQRQASCEIQLWQQYAGHLMAEHYGHRSLKVNGIF</sequence>
<evidence type="ECO:0000313" key="2">
    <source>
        <dbReference type="Proteomes" id="UP000335415"/>
    </source>
</evidence>
<comment type="caution">
    <text evidence="1">The sequence shown here is derived from an EMBL/GenBank/DDBJ whole genome shotgun (WGS) entry which is preliminary data.</text>
</comment>
<dbReference type="RefSeq" id="WP_191091698.1">
    <property type="nucleotide sequence ID" value="NZ_VYKJ01000029.1"/>
</dbReference>
<gene>
    <name evidence="1" type="ORF">FJU30_26210</name>
</gene>
<evidence type="ECO:0000313" key="1">
    <source>
        <dbReference type="EMBL" id="KAA8994546.1"/>
    </source>
</evidence>
<proteinExistence type="predicted"/>
<keyword evidence="2" id="KW-1185">Reference proteome</keyword>
<reference evidence="1 2" key="1">
    <citation type="submission" date="2019-09" db="EMBL/GenBank/DDBJ databases">
        <authorList>
            <person name="Li Y."/>
        </authorList>
    </citation>
    <scope>NUCLEOTIDE SEQUENCE [LARGE SCALE GENOMIC DNA]</scope>
    <source>
        <strain evidence="1 2">L3-3HA</strain>
    </source>
</reference>
<dbReference type="AlphaFoldDB" id="A0A5J5FPU6"/>
<organism evidence="1 2">
    <name type="scientific">Affinibrenneria salicis</name>
    <dbReference type="NCBI Taxonomy" id="2590031"/>
    <lineage>
        <taxon>Bacteria</taxon>
        <taxon>Pseudomonadati</taxon>
        <taxon>Pseudomonadota</taxon>
        <taxon>Gammaproteobacteria</taxon>
        <taxon>Enterobacterales</taxon>
        <taxon>Pectobacteriaceae</taxon>
        <taxon>Affinibrenneria</taxon>
    </lineage>
</organism>
<name>A0A5J5FPU6_9GAMM</name>
<dbReference type="EMBL" id="VYKJ01000029">
    <property type="protein sequence ID" value="KAA8994546.1"/>
    <property type="molecule type" value="Genomic_DNA"/>
</dbReference>
<accession>A0A5J5FPU6</accession>
<protein>
    <submittedName>
        <fullName evidence="1">Uncharacterized protein</fullName>
    </submittedName>
</protein>
<dbReference type="Proteomes" id="UP000335415">
    <property type="component" value="Unassembled WGS sequence"/>
</dbReference>